<proteinExistence type="predicted"/>
<organism evidence="1 2">
    <name type="scientific">Candidatus Yanofskybacteria bacterium GW2011_GWE2_40_11</name>
    <dbReference type="NCBI Taxonomy" id="1619033"/>
    <lineage>
        <taxon>Bacteria</taxon>
        <taxon>Candidatus Yanofskyibacteriota</taxon>
    </lineage>
</organism>
<dbReference type="InterPro" id="IPR019004">
    <property type="entry name" value="YqeY/Aim41"/>
</dbReference>
<dbReference type="PANTHER" id="PTHR28055:SF1">
    <property type="entry name" value="ALTERED INHERITANCE OF MITOCHONDRIA PROTEIN 41, MITOCHONDRIAL"/>
    <property type="match status" value="1"/>
</dbReference>
<dbReference type="Proteomes" id="UP000034072">
    <property type="component" value="Unassembled WGS sequence"/>
</dbReference>
<dbReference type="AlphaFoldDB" id="A0A0G0QID5"/>
<dbReference type="Pfam" id="PF09424">
    <property type="entry name" value="YqeY"/>
    <property type="match status" value="1"/>
</dbReference>
<accession>A0A0G0QID5</accession>
<evidence type="ECO:0000313" key="1">
    <source>
        <dbReference type="EMBL" id="KKR40104.1"/>
    </source>
</evidence>
<reference evidence="1 2" key="1">
    <citation type="journal article" date="2015" name="Nature">
        <title>rRNA introns, odd ribosomes, and small enigmatic genomes across a large radiation of phyla.</title>
        <authorList>
            <person name="Brown C.T."/>
            <person name="Hug L.A."/>
            <person name="Thomas B.C."/>
            <person name="Sharon I."/>
            <person name="Castelle C.J."/>
            <person name="Singh A."/>
            <person name="Wilkins M.J."/>
            <person name="Williams K.H."/>
            <person name="Banfield J.F."/>
        </authorList>
    </citation>
    <scope>NUCLEOTIDE SEQUENCE [LARGE SCALE GENOMIC DNA]</scope>
</reference>
<protein>
    <submittedName>
        <fullName evidence="1">GatB/Yqey domain-containing protein</fullName>
    </submittedName>
</protein>
<evidence type="ECO:0000313" key="2">
    <source>
        <dbReference type="Proteomes" id="UP000034072"/>
    </source>
</evidence>
<dbReference type="EMBL" id="LBXZ01000010">
    <property type="protein sequence ID" value="KKR40104.1"/>
    <property type="molecule type" value="Genomic_DNA"/>
</dbReference>
<dbReference type="PANTHER" id="PTHR28055">
    <property type="entry name" value="ALTERED INHERITANCE OF MITOCHONDRIA PROTEIN 41, MITOCHONDRIAL"/>
    <property type="match status" value="1"/>
</dbReference>
<name>A0A0G0QID5_9BACT</name>
<dbReference type="GO" id="GO:0016884">
    <property type="term" value="F:carbon-nitrogen ligase activity, with glutamine as amido-N-donor"/>
    <property type="evidence" value="ECO:0007669"/>
    <property type="project" value="InterPro"/>
</dbReference>
<gene>
    <name evidence="1" type="ORF">UT75_C0010G0043</name>
</gene>
<sequence>MPEQLSDEAVKAEVEKAVQETGAAGPKDMGKVIGAVMARIKGKADGQLVSKLVKEALQ</sequence>
<dbReference type="PATRIC" id="fig|1619033.3.peg.754"/>
<dbReference type="Gene3D" id="1.10.10.410">
    <property type="match status" value="1"/>
</dbReference>
<dbReference type="InterPro" id="IPR023168">
    <property type="entry name" value="GatB_Yqey_C_2"/>
</dbReference>
<dbReference type="InterPro" id="IPR003789">
    <property type="entry name" value="Asn/Gln_tRNA_amidoTrase-B-like"/>
</dbReference>
<dbReference type="SUPFAM" id="SSF89095">
    <property type="entry name" value="GatB/YqeY motif"/>
    <property type="match status" value="1"/>
</dbReference>
<comment type="caution">
    <text evidence="1">The sequence shown here is derived from an EMBL/GenBank/DDBJ whole genome shotgun (WGS) entry which is preliminary data.</text>
</comment>